<dbReference type="Gene3D" id="3.40.50.150">
    <property type="entry name" value="Vaccinia Virus protein VP39"/>
    <property type="match status" value="1"/>
</dbReference>
<name>A0ABW5DNF1_9PROT</name>
<dbReference type="Proteomes" id="UP001597295">
    <property type="component" value="Unassembled WGS sequence"/>
</dbReference>
<reference evidence="3" key="1">
    <citation type="journal article" date="2019" name="Int. J. Syst. Evol. Microbiol.">
        <title>The Global Catalogue of Microorganisms (GCM) 10K type strain sequencing project: providing services to taxonomists for standard genome sequencing and annotation.</title>
        <authorList>
            <consortium name="The Broad Institute Genomics Platform"/>
            <consortium name="The Broad Institute Genome Sequencing Center for Infectious Disease"/>
            <person name="Wu L."/>
            <person name="Ma J."/>
        </authorList>
    </citation>
    <scope>NUCLEOTIDE SEQUENCE [LARGE SCALE GENOMIC DNA]</scope>
    <source>
        <strain evidence="3">CGMCC 1.19062</strain>
    </source>
</reference>
<dbReference type="GO" id="GO:0032259">
    <property type="term" value="P:methylation"/>
    <property type="evidence" value="ECO:0007669"/>
    <property type="project" value="UniProtKB-KW"/>
</dbReference>
<dbReference type="SUPFAM" id="SSF53335">
    <property type="entry name" value="S-adenosyl-L-methionine-dependent methyltransferases"/>
    <property type="match status" value="1"/>
</dbReference>
<dbReference type="PANTHER" id="PTHR43464">
    <property type="entry name" value="METHYLTRANSFERASE"/>
    <property type="match status" value="1"/>
</dbReference>
<dbReference type="InterPro" id="IPR029063">
    <property type="entry name" value="SAM-dependent_MTases_sf"/>
</dbReference>
<dbReference type="InterPro" id="IPR013216">
    <property type="entry name" value="Methyltransf_11"/>
</dbReference>
<accession>A0ABW5DNF1</accession>
<gene>
    <name evidence="2" type="ORF">ACFSM5_03805</name>
</gene>
<dbReference type="EMBL" id="JBHUIP010000003">
    <property type="protein sequence ID" value="MFD2261999.1"/>
    <property type="molecule type" value="Genomic_DNA"/>
</dbReference>
<dbReference type="GO" id="GO:0008168">
    <property type="term" value="F:methyltransferase activity"/>
    <property type="evidence" value="ECO:0007669"/>
    <property type="project" value="UniProtKB-KW"/>
</dbReference>
<evidence type="ECO:0000313" key="2">
    <source>
        <dbReference type="EMBL" id="MFD2261999.1"/>
    </source>
</evidence>
<dbReference type="Pfam" id="PF08241">
    <property type="entry name" value="Methyltransf_11"/>
    <property type="match status" value="1"/>
</dbReference>
<keyword evidence="3" id="KW-1185">Reference proteome</keyword>
<dbReference type="CDD" id="cd02440">
    <property type="entry name" value="AdoMet_MTases"/>
    <property type="match status" value="1"/>
</dbReference>
<comment type="caution">
    <text evidence="2">The sequence shown here is derived from an EMBL/GenBank/DDBJ whole genome shotgun (WGS) entry which is preliminary data.</text>
</comment>
<protein>
    <submittedName>
        <fullName evidence="2">Class I SAM-dependent methyltransferase</fullName>
    </submittedName>
</protein>
<dbReference type="RefSeq" id="WP_379874909.1">
    <property type="nucleotide sequence ID" value="NZ_JBHUIP010000003.1"/>
</dbReference>
<proteinExistence type="predicted"/>
<keyword evidence="2" id="KW-0808">Transferase</keyword>
<evidence type="ECO:0000259" key="1">
    <source>
        <dbReference type="Pfam" id="PF08241"/>
    </source>
</evidence>
<organism evidence="2 3">
    <name type="scientific">Lacibacterium aquatile</name>
    <dbReference type="NCBI Taxonomy" id="1168082"/>
    <lineage>
        <taxon>Bacteria</taxon>
        <taxon>Pseudomonadati</taxon>
        <taxon>Pseudomonadota</taxon>
        <taxon>Alphaproteobacteria</taxon>
        <taxon>Rhodospirillales</taxon>
        <taxon>Rhodospirillaceae</taxon>
    </lineage>
</organism>
<keyword evidence="2" id="KW-0489">Methyltransferase</keyword>
<sequence length="194" mass="21486">MDLGCGEGRISRELTDLGWRVTASDIVPTMLEAAQQALSAKNYLLADAADLPVTDNQFDLVVAYNMLMDVEDVPGTVREIARVLKPRGHAIVSLVHPFVDRGRFAGKDVDAPFVVEGSYFGRERFEGSETRNGLTMDFAGWSQPLEAYAEAFTQAGLAITGLREPRPAIAPNLPPDMARWQRLPLFLWLKLVRL</sequence>
<evidence type="ECO:0000313" key="3">
    <source>
        <dbReference type="Proteomes" id="UP001597295"/>
    </source>
</evidence>
<feature type="domain" description="Methyltransferase type 11" evidence="1">
    <location>
        <begin position="2"/>
        <end position="91"/>
    </location>
</feature>
<dbReference type="PANTHER" id="PTHR43464:SF90">
    <property type="entry name" value="METHYLTRANSFERASE TYPE 11"/>
    <property type="match status" value="1"/>
</dbReference>